<comment type="caution">
    <text evidence="1">The sequence shown here is derived from an EMBL/GenBank/DDBJ whole genome shotgun (WGS) entry which is preliminary data.</text>
</comment>
<keyword evidence="2" id="KW-1185">Reference proteome</keyword>
<dbReference type="EMBL" id="JACIBV010000003">
    <property type="protein sequence ID" value="MBB3733808.1"/>
    <property type="molecule type" value="Genomic_DNA"/>
</dbReference>
<dbReference type="GeneID" id="95395734"/>
<evidence type="ECO:0000313" key="1">
    <source>
        <dbReference type="EMBL" id="MBB3733808.1"/>
    </source>
</evidence>
<accession>A0A7W5YG68</accession>
<proteinExistence type="predicted"/>
<gene>
    <name evidence="1" type="ORF">FHR33_009761</name>
</gene>
<evidence type="ECO:0000313" key="2">
    <source>
        <dbReference type="Proteomes" id="UP000579945"/>
    </source>
</evidence>
<name>A0A7W5YG68_9ACTN</name>
<dbReference type="AlphaFoldDB" id="A0A7W5YG68"/>
<organism evidence="1 2">
    <name type="scientific">Nonomuraea dietziae</name>
    <dbReference type="NCBI Taxonomy" id="65515"/>
    <lineage>
        <taxon>Bacteria</taxon>
        <taxon>Bacillati</taxon>
        <taxon>Actinomycetota</taxon>
        <taxon>Actinomycetes</taxon>
        <taxon>Streptosporangiales</taxon>
        <taxon>Streptosporangiaceae</taxon>
        <taxon>Nonomuraea</taxon>
    </lineage>
</organism>
<dbReference type="Proteomes" id="UP000579945">
    <property type="component" value="Unassembled WGS sequence"/>
</dbReference>
<sequence length="145" mass="15462">MIRGRVLHTPAVAAYLAGDRLIRIAVAAAAREAIPLLLPTAVLAAATSEHPDLYLQQLAARVRVLLDSAAVIVDHLVAEAPHRDQTRDGERAIRSGYLMSVLGLTLDDAQTADVALNRSAPVFTTRVGAARLAKIEPRLAFDLIG</sequence>
<reference evidence="1 2" key="1">
    <citation type="submission" date="2020-08" db="EMBL/GenBank/DDBJ databases">
        <title>Sequencing the genomes of 1000 actinobacteria strains.</title>
        <authorList>
            <person name="Klenk H.-P."/>
        </authorList>
    </citation>
    <scope>NUCLEOTIDE SEQUENCE [LARGE SCALE GENOMIC DNA]</scope>
    <source>
        <strain evidence="1 2">DSM 44320</strain>
    </source>
</reference>
<dbReference type="RefSeq" id="WP_183662532.1">
    <property type="nucleotide sequence ID" value="NZ_JACIBV010000003.1"/>
</dbReference>
<protein>
    <submittedName>
        <fullName evidence="1">Uncharacterized protein</fullName>
    </submittedName>
</protein>